<dbReference type="FunFam" id="2.60.120.200:FF:000004">
    <property type="entry name" value="neurexin-1 isoform X1"/>
    <property type="match status" value="1"/>
</dbReference>
<dbReference type="InterPro" id="IPR001791">
    <property type="entry name" value="Laminin_G"/>
</dbReference>
<evidence type="ECO:0000259" key="18">
    <source>
        <dbReference type="PROSITE" id="PS50025"/>
    </source>
</evidence>
<evidence type="ECO:0000256" key="10">
    <source>
        <dbReference type="ARBA" id="ARBA00022989"/>
    </source>
</evidence>
<dbReference type="Pfam" id="PF02210">
    <property type="entry name" value="Laminin_G_2"/>
    <property type="match status" value="6"/>
</dbReference>
<feature type="signal peptide" evidence="17">
    <location>
        <begin position="1"/>
        <end position="23"/>
    </location>
</feature>
<evidence type="ECO:0000256" key="13">
    <source>
        <dbReference type="ARBA" id="ARBA00054347"/>
    </source>
</evidence>
<evidence type="ECO:0000256" key="16">
    <source>
        <dbReference type="SAM" id="Phobius"/>
    </source>
</evidence>
<evidence type="ECO:0000256" key="5">
    <source>
        <dbReference type="ARBA" id="ARBA00022723"/>
    </source>
</evidence>
<evidence type="ECO:0000256" key="11">
    <source>
        <dbReference type="ARBA" id="ARBA00023136"/>
    </source>
</evidence>
<dbReference type="SMART" id="SM00294">
    <property type="entry name" value="4.1m"/>
    <property type="match status" value="1"/>
</dbReference>
<evidence type="ECO:0000256" key="6">
    <source>
        <dbReference type="ARBA" id="ARBA00022729"/>
    </source>
</evidence>
<reference evidence="21" key="2">
    <citation type="journal article" date="2017" name="Sci. Adv.">
        <title>A tail of two voltages: Proteomic comparison of the three electric organs of the electric eel.</title>
        <authorList>
            <person name="Traeger L.L."/>
            <person name="Sabat G."/>
            <person name="Barrett-Wilt G.A."/>
            <person name="Wells G.B."/>
            <person name="Sussman M.R."/>
        </authorList>
    </citation>
    <scope>NUCLEOTIDE SEQUENCE [LARGE SCALE GENOMIC DNA]</scope>
</reference>
<comment type="subcellular location">
    <subcellularLocation>
        <location evidence="1">Membrane</location>
        <topology evidence="1">Single-pass type I membrane protein</topology>
    </subcellularLocation>
</comment>
<reference evidence="20" key="5">
    <citation type="submission" date="2025-09" db="UniProtKB">
        <authorList>
            <consortium name="Ensembl"/>
        </authorList>
    </citation>
    <scope>IDENTIFICATION</scope>
</reference>
<feature type="chain" id="PRO_5021473256" description="Neurexin-3a" evidence="17">
    <location>
        <begin position="24"/>
        <end position="1655"/>
    </location>
</feature>
<dbReference type="GO" id="GO:0016020">
    <property type="term" value="C:membrane"/>
    <property type="evidence" value="ECO:0007669"/>
    <property type="project" value="UniProtKB-SubCell"/>
</dbReference>
<evidence type="ECO:0000313" key="20">
    <source>
        <dbReference type="Ensembl" id="ENSEEEP00000011272.1"/>
    </source>
</evidence>
<feature type="domain" description="Laminin G" evidence="18">
    <location>
        <begin position="855"/>
        <end position="1030"/>
    </location>
</feature>
<evidence type="ECO:0000256" key="7">
    <source>
        <dbReference type="ARBA" id="ARBA00022737"/>
    </source>
</evidence>
<reference evidence="20" key="4">
    <citation type="submission" date="2025-08" db="UniProtKB">
        <authorList>
            <consortium name="Ensembl"/>
        </authorList>
    </citation>
    <scope>IDENTIFICATION</scope>
</reference>
<feature type="region of interest" description="Disordered" evidence="15">
    <location>
        <begin position="1623"/>
        <end position="1655"/>
    </location>
</feature>
<keyword evidence="4 16" id="KW-0812">Transmembrane</keyword>
<dbReference type="SUPFAM" id="SSF49899">
    <property type="entry name" value="Concanavalin A-like lectins/glucanases"/>
    <property type="match status" value="6"/>
</dbReference>
<keyword evidence="11 16" id="KW-0472">Membrane</keyword>
<dbReference type="SMART" id="SM00181">
    <property type="entry name" value="EGF"/>
    <property type="match status" value="3"/>
</dbReference>
<accession>A0A4W4EJU7</accession>
<dbReference type="FunFam" id="2.60.120.200:FF:000005">
    <property type="entry name" value="neurexin-1 isoform X1"/>
    <property type="match status" value="1"/>
</dbReference>
<organism evidence="20 21">
    <name type="scientific">Electrophorus electricus</name>
    <name type="common">Electric eel</name>
    <name type="synonym">Gymnotus electricus</name>
    <dbReference type="NCBI Taxonomy" id="8005"/>
    <lineage>
        <taxon>Eukaryota</taxon>
        <taxon>Metazoa</taxon>
        <taxon>Chordata</taxon>
        <taxon>Craniata</taxon>
        <taxon>Vertebrata</taxon>
        <taxon>Euteleostomi</taxon>
        <taxon>Actinopterygii</taxon>
        <taxon>Neopterygii</taxon>
        <taxon>Teleostei</taxon>
        <taxon>Ostariophysi</taxon>
        <taxon>Gymnotiformes</taxon>
        <taxon>Gymnotoidei</taxon>
        <taxon>Gymnotidae</taxon>
        <taxon>Electrophorus</taxon>
    </lineage>
</organism>
<feature type="domain" description="EGF-like" evidence="19">
    <location>
        <begin position="636"/>
        <end position="673"/>
    </location>
</feature>
<keyword evidence="9" id="KW-0130">Cell adhesion</keyword>
<evidence type="ECO:0000256" key="3">
    <source>
        <dbReference type="ARBA" id="ARBA00022536"/>
    </source>
</evidence>
<dbReference type="CDD" id="cd00054">
    <property type="entry name" value="EGF_CA"/>
    <property type="match status" value="2"/>
</dbReference>
<feature type="transmembrane region" description="Helical" evidence="16">
    <location>
        <begin position="1582"/>
        <end position="1602"/>
    </location>
</feature>
<evidence type="ECO:0000256" key="2">
    <source>
        <dbReference type="ARBA" id="ARBA00010241"/>
    </source>
</evidence>
<evidence type="ECO:0000256" key="12">
    <source>
        <dbReference type="ARBA" id="ARBA00023157"/>
    </source>
</evidence>
<dbReference type="CDD" id="cd00110">
    <property type="entry name" value="LamG"/>
    <property type="match status" value="6"/>
</dbReference>
<keyword evidence="7" id="KW-0677">Repeat</keyword>
<dbReference type="Gene3D" id="2.10.25.10">
    <property type="entry name" value="Laminin"/>
    <property type="match status" value="3"/>
</dbReference>
<proteinExistence type="inferred from homology"/>
<dbReference type="GO" id="GO:0002040">
    <property type="term" value="P:sprouting angiogenesis"/>
    <property type="evidence" value="ECO:0007669"/>
    <property type="project" value="UniProtKB-ARBA"/>
</dbReference>
<keyword evidence="12" id="KW-1015">Disulfide bond</keyword>
<dbReference type="FunFam" id="2.10.25.10:FF:000015">
    <property type="entry name" value="neurexin-1 isoform X1"/>
    <property type="match status" value="1"/>
</dbReference>
<keyword evidence="21" id="KW-1185">Reference proteome</keyword>
<evidence type="ECO:0000259" key="19">
    <source>
        <dbReference type="PROSITE" id="PS50026"/>
    </source>
</evidence>
<keyword evidence="3 14" id="KW-0245">EGF-like domain</keyword>
<reference evidence="21" key="1">
    <citation type="journal article" date="2014" name="Science">
        <title>Nonhuman genetics. Genomic basis for the convergent evolution of electric organs.</title>
        <authorList>
            <person name="Gallant J.R."/>
            <person name="Traeger L.L."/>
            <person name="Volkening J.D."/>
            <person name="Moffett H."/>
            <person name="Chen P.H."/>
            <person name="Novina C.D."/>
            <person name="Phillips G.N.Jr."/>
            <person name="Anand R."/>
            <person name="Wells G.B."/>
            <person name="Pinch M."/>
            <person name="Guth R."/>
            <person name="Unguez G.A."/>
            <person name="Albert J.S."/>
            <person name="Zakon H.H."/>
            <person name="Samanta M.P."/>
            <person name="Sussman M.R."/>
        </authorList>
    </citation>
    <scope>NUCLEOTIDE SEQUENCE [LARGE SCALE GENOMIC DNA]</scope>
</reference>
<keyword evidence="5" id="KW-0479">Metal-binding</keyword>
<feature type="domain" description="Laminin G" evidence="18">
    <location>
        <begin position="1074"/>
        <end position="1274"/>
    </location>
</feature>
<dbReference type="PANTHER" id="PTHR15036">
    <property type="entry name" value="PIKACHURIN-LIKE PROTEIN"/>
    <property type="match status" value="1"/>
</dbReference>
<feature type="region of interest" description="Disordered" evidence="15">
    <location>
        <begin position="1374"/>
        <end position="1394"/>
    </location>
</feature>
<evidence type="ECO:0000256" key="4">
    <source>
        <dbReference type="ARBA" id="ARBA00022692"/>
    </source>
</evidence>
<evidence type="ECO:0008006" key="22">
    <source>
        <dbReference type="Google" id="ProtNLM"/>
    </source>
</evidence>
<evidence type="ECO:0000256" key="8">
    <source>
        <dbReference type="ARBA" id="ARBA00022837"/>
    </source>
</evidence>
<comment type="caution">
    <text evidence="14">Lacks conserved residue(s) required for the propagation of feature annotation.</text>
</comment>
<name>A0A4W4EJU7_ELEEL</name>
<evidence type="ECO:0000256" key="17">
    <source>
        <dbReference type="SAM" id="SignalP"/>
    </source>
</evidence>
<feature type="region of interest" description="Disordered" evidence="15">
    <location>
        <begin position="1304"/>
        <end position="1326"/>
    </location>
</feature>
<feature type="domain" description="EGF-like" evidence="19">
    <location>
        <begin position="1033"/>
        <end position="1070"/>
    </location>
</feature>
<dbReference type="InterPro" id="IPR013320">
    <property type="entry name" value="ConA-like_dom_sf"/>
</dbReference>
<feature type="domain" description="Laminin G" evidence="18">
    <location>
        <begin position="23"/>
        <end position="203"/>
    </location>
</feature>
<evidence type="ECO:0000256" key="15">
    <source>
        <dbReference type="SAM" id="MobiDB-lite"/>
    </source>
</evidence>
<dbReference type="PROSITE" id="PS50025">
    <property type="entry name" value="LAM_G_DOMAIN"/>
    <property type="match status" value="6"/>
</dbReference>
<dbReference type="FunFam" id="2.10.25.10:FF:000029">
    <property type="entry name" value="neurexin-1 isoform X1"/>
    <property type="match status" value="1"/>
</dbReference>
<evidence type="ECO:0000313" key="21">
    <source>
        <dbReference type="Proteomes" id="UP000314983"/>
    </source>
</evidence>
<feature type="region of interest" description="Disordered" evidence="15">
    <location>
        <begin position="1473"/>
        <end position="1518"/>
    </location>
</feature>
<evidence type="ECO:0000256" key="14">
    <source>
        <dbReference type="PROSITE-ProRule" id="PRU00076"/>
    </source>
</evidence>
<dbReference type="PROSITE" id="PS50026">
    <property type="entry name" value="EGF_3"/>
    <property type="match status" value="3"/>
</dbReference>
<reference evidence="20" key="3">
    <citation type="submission" date="2020-05" db="EMBL/GenBank/DDBJ databases">
        <title>Electrophorus electricus (electric eel) genome, fEleEle1, primary haplotype.</title>
        <authorList>
            <person name="Myers G."/>
            <person name="Meyer A."/>
            <person name="Fedrigo O."/>
            <person name="Formenti G."/>
            <person name="Rhie A."/>
            <person name="Tracey A."/>
            <person name="Sims Y."/>
            <person name="Jarvis E.D."/>
        </authorList>
    </citation>
    <scope>NUCLEOTIDE SEQUENCE [LARGE SCALE GENOMIC DNA]</scope>
</reference>
<comment type="similarity">
    <text evidence="2">Belongs to the neurexin family.</text>
</comment>
<dbReference type="SMART" id="SM00282">
    <property type="entry name" value="LamG"/>
    <property type="match status" value="6"/>
</dbReference>
<dbReference type="InterPro" id="IPR050372">
    <property type="entry name" value="Neurexin-related_CASP"/>
</dbReference>
<feature type="domain" description="Laminin G" evidence="18">
    <location>
        <begin position="441"/>
        <end position="632"/>
    </location>
</feature>
<gene>
    <name evidence="20" type="primary">nrxn3a</name>
</gene>
<dbReference type="Proteomes" id="UP000314983">
    <property type="component" value="Chromosome 13"/>
</dbReference>
<dbReference type="GeneTree" id="ENSGT00940000154618"/>
<keyword evidence="6 17" id="KW-0732">Signal</keyword>
<dbReference type="Ensembl" id="ENSEEET00000011402.2">
    <property type="protein sequence ID" value="ENSEEEP00000011272.1"/>
    <property type="gene ID" value="ENSEEEG00000005645.2"/>
</dbReference>
<dbReference type="Gene3D" id="2.60.120.200">
    <property type="match status" value="6"/>
</dbReference>
<dbReference type="InterPro" id="IPR000742">
    <property type="entry name" value="EGF"/>
</dbReference>
<dbReference type="FunFam" id="2.60.120.200:FF:000001">
    <property type="entry name" value="neurexin-1 isoform X1"/>
    <property type="match status" value="1"/>
</dbReference>
<feature type="domain" description="Laminin G" evidence="18">
    <location>
        <begin position="252"/>
        <end position="434"/>
    </location>
</feature>
<evidence type="ECO:0000256" key="9">
    <source>
        <dbReference type="ARBA" id="ARBA00022889"/>
    </source>
</evidence>
<keyword evidence="10 16" id="KW-1133">Transmembrane helix</keyword>
<dbReference type="GO" id="GO:0007155">
    <property type="term" value="P:cell adhesion"/>
    <property type="evidence" value="ECO:0007669"/>
    <property type="project" value="UniProtKB-KW"/>
</dbReference>
<protein>
    <recommendedName>
        <fullName evidence="22">Neurexin-3a</fullName>
    </recommendedName>
</protein>
<feature type="domain" description="Laminin G" evidence="18">
    <location>
        <begin position="678"/>
        <end position="841"/>
    </location>
</feature>
<dbReference type="PANTHER" id="PTHR15036:SF57">
    <property type="entry name" value="NEUREXIN-3"/>
    <property type="match status" value="1"/>
</dbReference>
<keyword evidence="8" id="KW-0106">Calcium</keyword>
<dbReference type="FunFam" id="2.60.120.200:FF:000003">
    <property type="entry name" value="neurexin-1 isoform X1"/>
    <property type="match status" value="1"/>
</dbReference>
<dbReference type="GO" id="GO:0046872">
    <property type="term" value="F:metal ion binding"/>
    <property type="evidence" value="ECO:0007669"/>
    <property type="project" value="UniProtKB-KW"/>
</dbReference>
<feature type="domain" description="EGF-like" evidence="19">
    <location>
        <begin position="194"/>
        <end position="231"/>
    </location>
</feature>
<feature type="compositionally biased region" description="Polar residues" evidence="15">
    <location>
        <begin position="1482"/>
        <end position="1502"/>
    </location>
</feature>
<evidence type="ECO:0000256" key="1">
    <source>
        <dbReference type="ARBA" id="ARBA00004479"/>
    </source>
</evidence>
<dbReference type="InterPro" id="IPR003585">
    <property type="entry name" value="Neurexin-like"/>
</dbReference>
<sequence>MTPLRYPVQLQLLLSTVLGPCLGLEFAGARGQWARYLRWDASTRSDLSFQFKTDASTALILYFDDGGHCDFLQLMVAEGRLQLRFSIDCAEATVVSDKRVNDSVWHFASLGRYNLRTVLGVDGQSKADEVRPRRQYMKIVSDLFLGGVPQDIRTSALTLPAAKDMPTFKGVIRDLKYGNKQPVLLSSQKVRMNMEGICTENPCENGGLCSLVDGEPLCDCSKTEYTGRFCREGLAHMMMAEQGMPLAREENVATFRGSEYFCYDLSQNPIQSSSDEITLSFKTWQRNGLILHTGKSADYVNLALKDGAVSLVINLGSGAFEAIVEPVNGKFNDNAWHDVKVTRNLRQVTISVDGILTTTGYTQEDYTMLGSDDFFYVGGSPSTADLPGSPVSNNFMGCLKEVVYKNNDIRLELSRLARIVDPKMKIQGDVVFKCENVATLDPISFETPEAYISLPKWNTKRMGSISFDFRTSEPNGLILFTHGKPQDRKAPSQKNTKVDFFAVELLDGSLYLLLDMGSGTIKVKATQNKVNDGAWYHVDIQRDGRSGTISVNSRRTPFTASGESEILDLEGDMYLGGLPDNRAGLILPTELWTAMLNYGYVGCIRDLFIDGRSKDIRQIAEAQNGAGIKPSCSKVPGKQCESYPCKNKGVCKEGWNRFICDCTGTGYWSRTCEREASILSYDGSMYMKVLMPALMHTEAEDVSLRFMSQRAYGLLMATTSSSSADTLRLELDGSRVKLTVNLGKGPEALYAGHKLNDNEWHTVRVIRRGKSYKLTVDDDVAEGQMVGDHTRLEFENIETGVVTERRYATQIPSSFIGHLQSLRFNGMLYIDLCKNGDIEYCELNARFGMRSIIADPVTFKAKASYLSLATLQAYTSMHLFFQFKTTSADGLVLFNSGDGSDFIAVELVKGYIHYVFDLGNGPNLIKGSSDRALHDNQWHNVVITRDNSNLHTLKVDAKAVSQVGNGAKNLDLKGDLYIAGLGPNMYNNLPKLVASKEGFKGCLASVDLNGRLPDLINDALFRSGQIERGCEGPSTTCQEDSCANMGICIQQWENYTCDCSMTSYTGTQCNDPGTTYIFGKGGGLITFNWPANERPSTRTDRLTVGFSTSLKDGVLVRIDSAPGLGDYLMLHIEQGKIGVTFNIGTVDILVQESSIPVNDGKYHVVRFTRNGGNATLQVDNWAINEHFPSGNNDNERLQMANKKIPFKYARPVEEWLQEKGRQLTIFNTQATITIGGADRKRPFQGQLSGLYYNGLKVLNMAAQGNPNIRINGSVRLVGEVPAAGSARTTALPPEMSTTFIETTTTMSTTTTRKHRSPPTISNTDDIVSSAECSSDDEDLEECNLERTGGELVIPVLVEDPLDLPPVATRTPSILFSPTLRPPPTITDTTKESRSMATEAGVPCLSDQGSDDCDDDGLVISGYGSGEAYDSNLPPTDDEDFYTTFSLVTDKTLSTSAFEGGYKAHAPKWEAKDFRPNKPSEYGRTTTLPLSPKLSRSTTSSTPEMPPKRPAGKMNNREFKPQPDIVLLPLPTSYEVDNTKAKNPLITSPMFRNVPTAIPTEPGVRRVPGVSEVVRESSSTTGMVVGIVAAAALCILILLYAMYKYRNRDEGSYQVDESRNYITNSAQSNGAVMKDKQHGAKSSSKKQKNKDKEYYV</sequence>
<comment type="function">
    <text evidence="13">Neuronal cell surface protein that may be involved in cell recognition and cell adhesion.</text>
</comment>